<evidence type="ECO:0000313" key="2">
    <source>
        <dbReference type="Proteomes" id="UP000789366"/>
    </source>
</evidence>
<sequence length="45" mass="5052">QKTCTKLNGHDFYILIQHGNGKYAMLSEFQYQCGEFSSTGSTTSE</sequence>
<keyword evidence="2" id="KW-1185">Reference proteome</keyword>
<name>A0ACA9P8B8_9GLOM</name>
<gene>
    <name evidence="1" type="ORF">SPELUC_LOCUS11003</name>
</gene>
<dbReference type="Proteomes" id="UP000789366">
    <property type="component" value="Unassembled WGS sequence"/>
</dbReference>
<reference evidence="1" key="1">
    <citation type="submission" date="2021-06" db="EMBL/GenBank/DDBJ databases">
        <authorList>
            <person name="Kallberg Y."/>
            <person name="Tangrot J."/>
            <person name="Rosling A."/>
        </authorList>
    </citation>
    <scope>NUCLEOTIDE SEQUENCE</scope>
    <source>
        <strain evidence="1">28 12/20/2015</strain>
    </source>
</reference>
<dbReference type="EMBL" id="CAJVPW010021997">
    <property type="protein sequence ID" value="CAG8695723.1"/>
    <property type="molecule type" value="Genomic_DNA"/>
</dbReference>
<proteinExistence type="predicted"/>
<organism evidence="1 2">
    <name type="scientific">Cetraspora pellucida</name>
    <dbReference type="NCBI Taxonomy" id="1433469"/>
    <lineage>
        <taxon>Eukaryota</taxon>
        <taxon>Fungi</taxon>
        <taxon>Fungi incertae sedis</taxon>
        <taxon>Mucoromycota</taxon>
        <taxon>Glomeromycotina</taxon>
        <taxon>Glomeromycetes</taxon>
        <taxon>Diversisporales</taxon>
        <taxon>Gigasporaceae</taxon>
        <taxon>Cetraspora</taxon>
    </lineage>
</organism>
<accession>A0ACA9P8B8</accession>
<evidence type="ECO:0000313" key="1">
    <source>
        <dbReference type="EMBL" id="CAG8695723.1"/>
    </source>
</evidence>
<protein>
    <submittedName>
        <fullName evidence="1">121_t:CDS:1</fullName>
    </submittedName>
</protein>
<feature type="non-terminal residue" evidence="1">
    <location>
        <position position="1"/>
    </location>
</feature>
<comment type="caution">
    <text evidence="1">The sequence shown here is derived from an EMBL/GenBank/DDBJ whole genome shotgun (WGS) entry which is preliminary data.</text>
</comment>
<feature type="non-terminal residue" evidence="1">
    <location>
        <position position="45"/>
    </location>
</feature>